<dbReference type="Pfam" id="PF00078">
    <property type="entry name" value="RVT_1"/>
    <property type="match status" value="1"/>
</dbReference>
<protein>
    <recommendedName>
        <fullName evidence="2">Reverse transcriptase domain-containing protein</fullName>
    </recommendedName>
</protein>
<dbReference type="InterPro" id="IPR043128">
    <property type="entry name" value="Rev_trsase/Diguanyl_cyclase"/>
</dbReference>
<feature type="transmembrane region" description="Helical" evidence="1">
    <location>
        <begin position="187"/>
        <end position="206"/>
    </location>
</feature>
<evidence type="ECO:0000313" key="4">
    <source>
        <dbReference type="Proteomes" id="UP001562425"/>
    </source>
</evidence>
<feature type="non-terminal residue" evidence="3">
    <location>
        <position position="1157"/>
    </location>
</feature>
<comment type="caution">
    <text evidence="3">The sequence shown here is derived from an EMBL/GenBank/DDBJ whole genome shotgun (WGS) entry which is preliminary data.</text>
</comment>
<dbReference type="GO" id="GO:0071897">
    <property type="term" value="P:DNA biosynthetic process"/>
    <property type="evidence" value="ECO:0007669"/>
    <property type="project" value="UniProtKB-ARBA"/>
</dbReference>
<dbReference type="SUPFAM" id="SSF56672">
    <property type="entry name" value="DNA/RNA polymerases"/>
    <property type="match status" value="1"/>
</dbReference>
<sequence length="1157" mass="132403">MHRIVYRSRVLETANWKLVEDLRSNAGVQIGRLEAEVVAIPPIYIHQNNATLSYFPTVVEPTTECHILYRGSRNQRNHYDSVYCVRRASSILTAPVGKRVEIIRPTVRSPQLEVCKLKDDQASLMSAVLHQLTRTEVGEDTCSNLRCLIADEIVHLEPAVLTSLGIPSDNESLQTFIFRLKTGHQNGGVASLVLLSSLLGVTIYLYRYNQDTLRMNPADQTGSVAVHIYEHIADGSSTFSSVLRIVPDQPRQPQVPETTSDGKNPIIIADKISRTEFAGTPQSVHSSMSIPSHQGLRLGSLNVNGCRVSAKRDEIDALLVSHKVHVAVLQEVNLPCGEALSDHYHWHMGEPARNKRRGLAILVHRDYPIAIWHKKNQDSNIQYAQLVYQTDDASCYLDLVNVHGPNQNNAPFFSSLGTLISTLPNFQQLIILGDFNSQLANVGLDEAEQQLIVKNRSTPRTIPQKRPPQQRVDVDPSLLRHEPIRKKFKDHLSTIDPASSINESVEQSWTRIKEGLTSAANTTLKRRVIMNRECRLALAHLKKCQFWAHRSYQPKWKHRLEEAKENLRRKIRESEEKDTLDVLNDTKTYRVGYRLIKAHKFFKRFKRMQPTKKPSTVSPAIKLDDWFQEDSGPDLIPVLQPESACPPLPDPPTIDEVRAILERIKNGKTPGVDNLYAEYLKYGGERVLHDLHELLKKVWEENHMPADWKQVVVVPIPKVKKPTQTGHYRKICLSSSAYKVYAIWILDKLQHLVGPIGNHQAAFLPGRSTTDHLFVLQRLLQERWNGGETTVLMSLDIEKAFDSVCLLTLPAILRQKGVPNNVINRVIECLRGEIQQVLWQRQLTRPMERRRGIKQGCPLSPFLFNLIMEAVLETVADEVVNLRLNPEGSLNLPFLLAFADDLIIIADQVSDVETILTSLKEHLAYVGLKLNESKCKVLVREPKGDSVPEVEILGKVYKTTEPIKYLGVQLTARLDRPLTVRTRCRNALRASRVVMDFLRKYRPPWYLGRAFYESLIAPSMIYGTQTAVLTKYSRRSIRGYERQIVHSLHKQCRDHSSTSVPPSLNFLLRKRRITKKIRMFQMRWWGHVYRRPRSHILRVAARLRPARLRACRPGFTWRHCILQTMNRYGNDVYNDWRVLAEDKVNFHKKLLEIFDKA</sequence>
<gene>
    <name evidence="3" type="ORF">pipiens_011469</name>
</gene>
<proteinExistence type="predicted"/>
<keyword evidence="1" id="KW-0812">Transmembrane</keyword>
<keyword evidence="1" id="KW-0472">Membrane</keyword>
<evidence type="ECO:0000313" key="3">
    <source>
        <dbReference type="EMBL" id="KAL1395129.1"/>
    </source>
</evidence>
<evidence type="ECO:0000259" key="2">
    <source>
        <dbReference type="PROSITE" id="PS50878"/>
    </source>
</evidence>
<dbReference type="Proteomes" id="UP001562425">
    <property type="component" value="Unassembled WGS sequence"/>
</dbReference>
<dbReference type="CDD" id="cd01650">
    <property type="entry name" value="RT_nLTR_like"/>
    <property type="match status" value="1"/>
</dbReference>
<dbReference type="Pfam" id="PF03372">
    <property type="entry name" value="Exo_endo_phos"/>
    <property type="match status" value="1"/>
</dbReference>
<dbReference type="PROSITE" id="PS50878">
    <property type="entry name" value="RT_POL"/>
    <property type="match status" value="1"/>
</dbReference>
<accession>A0ABD1D9D8</accession>
<reference evidence="3 4" key="1">
    <citation type="submission" date="2024-05" db="EMBL/GenBank/DDBJ databases">
        <title>Culex pipiens pipiens assembly and annotation.</title>
        <authorList>
            <person name="Alout H."/>
            <person name="Durand T."/>
        </authorList>
    </citation>
    <scope>NUCLEOTIDE SEQUENCE [LARGE SCALE GENOMIC DNA]</scope>
    <source>
        <strain evidence="3">HA-2024</strain>
        <tissue evidence="3">Whole body</tissue>
    </source>
</reference>
<dbReference type="EMBL" id="JBEHCU010007283">
    <property type="protein sequence ID" value="KAL1395129.1"/>
    <property type="molecule type" value="Genomic_DNA"/>
</dbReference>
<dbReference type="InterPro" id="IPR043502">
    <property type="entry name" value="DNA/RNA_pol_sf"/>
</dbReference>
<organism evidence="3 4">
    <name type="scientific">Culex pipiens pipiens</name>
    <name type="common">Northern house mosquito</name>
    <dbReference type="NCBI Taxonomy" id="38569"/>
    <lineage>
        <taxon>Eukaryota</taxon>
        <taxon>Metazoa</taxon>
        <taxon>Ecdysozoa</taxon>
        <taxon>Arthropoda</taxon>
        <taxon>Hexapoda</taxon>
        <taxon>Insecta</taxon>
        <taxon>Pterygota</taxon>
        <taxon>Neoptera</taxon>
        <taxon>Endopterygota</taxon>
        <taxon>Diptera</taxon>
        <taxon>Nematocera</taxon>
        <taxon>Culicoidea</taxon>
        <taxon>Culicidae</taxon>
        <taxon>Culicinae</taxon>
        <taxon>Culicini</taxon>
        <taxon>Culex</taxon>
        <taxon>Culex</taxon>
    </lineage>
</organism>
<dbReference type="InterPro" id="IPR000477">
    <property type="entry name" value="RT_dom"/>
</dbReference>
<dbReference type="Gene3D" id="3.30.70.270">
    <property type="match status" value="1"/>
</dbReference>
<dbReference type="PANTHER" id="PTHR19446">
    <property type="entry name" value="REVERSE TRANSCRIPTASES"/>
    <property type="match status" value="1"/>
</dbReference>
<dbReference type="AlphaFoldDB" id="A0ABD1D9D8"/>
<dbReference type="InterPro" id="IPR005135">
    <property type="entry name" value="Endo/exonuclease/phosphatase"/>
</dbReference>
<dbReference type="InterPro" id="IPR036691">
    <property type="entry name" value="Endo/exonu/phosph_ase_sf"/>
</dbReference>
<dbReference type="Gene3D" id="3.60.10.10">
    <property type="entry name" value="Endonuclease/exonuclease/phosphatase"/>
    <property type="match status" value="1"/>
</dbReference>
<dbReference type="SUPFAM" id="SSF56219">
    <property type="entry name" value="DNase I-like"/>
    <property type="match status" value="1"/>
</dbReference>
<keyword evidence="4" id="KW-1185">Reference proteome</keyword>
<name>A0ABD1D9D8_CULPP</name>
<feature type="domain" description="Reverse transcriptase" evidence="2">
    <location>
        <begin position="697"/>
        <end position="970"/>
    </location>
</feature>
<keyword evidence="1" id="KW-1133">Transmembrane helix</keyword>
<evidence type="ECO:0000256" key="1">
    <source>
        <dbReference type="SAM" id="Phobius"/>
    </source>
</evidence>